<dbReference type="Proteomes" id="UP000245535">
    <property type="component" value="Unassembled WGS sequence"/>
</dbReference>
<name>A0A315ZGN7_SEDFL</name>
<dbReference type="CDD" id="cd07043">
    <property type="entry name" value="STAS_anti-anti-sigma_factors"/>
    <property type="match status" value="1"/>
</dbReference>
<dbReference type="OrthoDB" id="9796110at2"/>
<evidence type="ECO:0000259" key="3">
    <source>
        <dbReference type="PROSITE" id="PS50801"/>
    </source>
</evidence>
<organism evidence="4 5">
    <name type="scientific">Sediminitomix flava</name>
    <dbReference type="NCBI Taxonomy" id="379075"/>
    <lineage>
        <taxon>Bacteria</taxon>
        <taxon>Pseudomonadati</taxon>
        <taxon>Bacteroidota</taxon>
        <taxon>Cytophagia</taxon>
        <taxon>Cytophagales</taxon>
        <taxon>Flammeovirgaceae</taxon>
        <taxon>Sediminitomix</taxon>
    </lineage>
</organism>
<proteinExistence type="inferred from homology"/>
<gene>
    <name evidence="4" type="ORF">BC781_101254</name>
</gene>
<evidence type="ECO:0000256" key="2">
    <source>
        <dbReference type="RuleBase" id="RU003749"/>
    </source>
</evidence>
<sequence length="128" mass="14311">MKFTIDKSEKYTIISLEEEKLDSLKAPLLKSEIITLFQSGTENLILDLENVKYVDSSGLSAILVANRMTGDVNGEFVICNISDHVMKLIKISKLESVLNILPTKQEAIEAIFLHEIEKDLGTEPSDED</sequence>
<dbReference type="PANTHER" id="PTHR33495">
    <property type="entry name" value="ANTI-SIGMA FACTOR ANTAGONIST TM_1081-RELATED-RELATED"/>
    <property type="match status" value="1"/>
</dbReference>
<accession>A0A315ZGN7</accession>
<dbReference type="InterPro" id="IPR036513">
    <property type="entry name" value="STAS_dom_sf"/>
</dbReference>
<dbReference type="AlphaFoldDB" id="A0A315ZGN7"/>
<dbReference type="PROSITE" id="PS50801">
    <property type="entry name" value="STAS"/>
    <property type="match status" value="1"/>
</dbReference>
<comment type="similarity">
    <text evidence="1 2">Belongs to the anti-sigma-factor antagonist family.</text>
</comment>
<dbReference type="GO" id="GO:0043856">
    <property type="term" value="F:anti-sigma factor antagonist activity"/>
    <property type="evidence" value="ECO:0007669"/>
    <property type="project" value="InterPro"/>
</dbReference>
<dbReference type="InterPro" id="IPR002645">
    <property type="entry name" value="STAS_dom"/>
</dbReference>
<dbReference type="NCBIfam" id="TIGR00377">
    <property type="entry name" value="ant_ant_sig"/>
    <property type="match status" value="1"/>
</dbReference>
<dbReference type="Gene3D" id="3.30.750.24">
    <property type="entry name" value="STAS domain"/>
    <property type="match status" value="1"/>
</dbReference>
<feature type="domain" description="STAS" evidence="3">
    <location>
        <begin position="21"/>
        <end position="111"/>
    </location>
</feature>
<comment type="caution">
    <text evidence="4">The sequence shown here is derived from an EMBL/GenBank/DDBJ whole genome shotgun (WGS) entry which is preliminary data.</text>
</comment>
<evidence type="ECO:0000313" key="4">
    <source>
        <dbReference type="EMBL" id="PWJ43904.1"/>
    </source>
</evidence>
<reference evidence="4 5" key="1">
    <citation type="submission" date="2018-03" db="EMBL/GenBank/DDBJ databases">
        <title>Genomic Encyclopedia of Archaeal and Bacterial Type Strains, Phase II (KMG-II): from individual species to whole genera.</title>
        <authorList>
            <person name="Goeker M."/>
        </authorList>
    </citation>
    <scope>NUCLEOTIDE SEQUENCE [LARGE SCALE GENOMIC DNA]</scope>
    <source>
        <strain evidence="4 5">DSM 28229</strain>
    </source>
</reference>
<dbReference type="Pfam" id="PF01740">
    <property type="entry name" value="STAS"/>
    <property type="match status" value="1"/>
</dbReference>
<protein>
    <recommendedName>
        <fullName evidence="2">Anti-sigma factor antagonist</fullName>
    </recommendedName>
</protein>
<dbReference type="RefSeq" id="WP_109615432.1">
    <property type="nucleotide sequence ID" value="NZ_QGDO01000001.1"/>
</dbReference>
<evidence type="ECO:0000313" key="5">
    <source>
        <dbReference type="Proteomes" id="UP000245535"/>
    </source>
</evidence>
<evidence type="ECO:0000256" key="1">
    <source>
        <dbReference type="ARBA" id="ARBA00009013"/>
    </source>
</evidence>
<dbReference type="PANTHER" id="PTHR33495:SF14">
    <property type="entry name" value="ANTI-SIGMA FACTOR ANTAGONIST"/>
    <property type="match status" value="1"/>
</dbReference>
<dbReference type="SUPFAM" id="SSF52091">
    <property type="entry name" value="SpoIIaa-like"/>
    <property type="match status" value="1"/>
</dbReference>
<dbReference type="EMBL" id="QGDO01000001">
    <property type="protein sequence ID" value="PWJ43904.1"/>
    <property type="molecule type" value="Genomic_DNA"/>
</dbReference>
<keyword evidence="5" id="KW-1185">Reference proteome</keyword>
<dbReference type="InterPro" id="IPR003658">
    <property type="entry name" value="Anti-sigma_ant"/>
</dbReference>